<dbReference type="InParanoid" id="B0X3X8"/>
<accession>B0X3X8</accession>
<evidence type="ECO:0000313" key="1">
    <source>
        <dbReference type="EMBL" id="EDS40055.1"/>
    </source>
</evidence>
<name>B0X3X8_CULQU</name>
<organism>
    <name type="scientific">Culex quinquefasciatus</name>
    <name type="common">Southern house mosquito</name>
    <name type="synonym">Culex pungens</name>
    <dbReference type="NCBI Taxonomy" id="7176"/>
    <lineage>
        <taxon>Eukaryota</taxon>
        <taxon>Metazoa</taxon>
        <taxon>Ecdysozoa</taxon>
        <taxon>Arthropoda</taxon>
        <taxon>Hexapoda</taxon>
        <taxon>Insecta</taxon>
        <taxon>Pterygota</taxon>
        <taxon>Neoptera</taxon>
        <taxon>Endopterygota</taxon>
        <taxon>Diptera</taxon>
        <taxon>Nematocera</taxon>
        <taxon>Culicoidea</taxon>
        <taxon>Culicidae</taxon>
        <taxon>Culicinae</taxon>
        <taxon>Culicini</taxon>
        <taxon>Culex</taxon>
        <taxon>Culex</taxon>
    </lineage>
</organism>
<gene>
    <name evidence="2" type="primary">6047271</name>
    <name evidence="1" type="ORF">CpipJ_CPIJ014067</name>
</gene>
<dbReference type="EMBL" id="DS232325">
    <property type="protein sequence ID" value="EDS40055.1"/>
    <property type="molecule type" value="Genomic_DNA"/>
</dbReference>
<evidence type="ECO:0000313" key="3">
    <source>
        <dbReference type="Proteomes" id="UP000002320"/>
    </source>
</evidence>
<keyword evidence="3" id="KW-1185">Reference proteome</keyword>
<dbReference type="Proteomes" id="UP000002320">
    <property type="component" value="Unassembled WGS sequence"/>
</dbReference>
<reference evidence="2" key="2">
    <citation type="submission" date="2020-05" db="UniProtKB">
        <authorList>
            <consortium name="EnsemblMetazoa"/>
        </authorList>
    </citation>
    <scope>IDENTIFICATION</scope>
    <source>
        <strain evidence="2">JHB</strain>
    </source>
</reference>
<sequence>MQIGLAMNATKTKYMKGRGSKDMGPPCLTPLAVDGDELEEVDEFVCLRSLVTANNNTSRSIQTRIYAGNRAYFEVRKTLTSDVARS</sequence>
<evidence type="ECO:0000313" key="2">
    <source>
        <dbReference type="EnsemblMetazoa" id="CPIJ014067-PA"/>
    </source>
</evidence>
<proteinExistence type="predicted"/>
<protein>
    <submittedName>
        <fullName evidence="1 2">Uncharacterized protein</fullName>
    </submittedName>
</protein>
<dbReference type="EnsemblMetazoa" id="CPIJ014067-RA">
    <property type="protein sequence ID" value="CPIJ014067-PA"/>
    <property type="gene ID" value="CPIJ014067"/>
</dbReference>
<dbReference type="AlphaFoldDB" id="B0X3X8"/>
<dbReference type="VEuPathDB" id="VectorBase:CPIJ014067"/>
<dbReference type="KEGG" id="cqu:CpipJ_CPIJ014067"/>
<dbReference type="HOGENOM" id="CLU_2500117_0_0_1"/>
<reference evidence="1" key="1">
    <citation type="submission" date="2007-03" db="EMBL/GenBank/DDBJ databases">
        <title>Annotation of Culex pipiens quinquefasciatus.</title>
        <authorList>
            <consortium name="The Broad Institute Genome Sequencing Platform"/>
            <person name="Atkinson P.W."/>
            <person name="Hemingway J."/>
            <person name="Christensen B.M."/>
            <person name="Higgs S."/>
            <person name="Kodira C."/>
            <person name="Hannick L."/>
            <person name="Megy K."/>
            <person name="O'Leary S."/>
            <person name="Pearson M."/>
            <person name="Haas B.J."/>
            <person name="Mauceli E."/>
            <person name="Wortman J.R."/>
            <person name="Lee N.H."/>
            <person name="Guigo R."/>
            <person name="Stanke M."/>
            <person name="Alvarado L."/>
            <person name="Amedeo P."/>
            <person name="Antoine C.H."/>
            <person name="Arensburger P."/>
            <person name="Bidwell S.L."/>
            <person name="Crawford M."/>
            <person name="Camaro F."/>
            <person name="Devon K."/>
            <person name="Engels R."/>
            <person name="Hammond M."/>
            <person name="Howarth C."/>
            <person name="Koehrsen M."/>
            <person name="Lawson D."/>
            <person name="Montgomery P."/>
            <person name="Nene V."/>
            <person name="Nusbaum C."/>
            <person name="Puiu D."/>
            <person name="Romero-Severson J."/>
            <person name="Severson D.W."/>
            <person name="Shumway M."/>
            <person name="Sisk P."/>
            <person name="Stolte C."/>
            <person name="Zeng Q."/>
            <person name="Eisenstadt E."/>
            <person name="Fraser-Liggett C."/>
            <person name="Strausberg R."/>
            <person name="Galagan J."/>
            <person name="Birren B."/>
            <person name="Collins F.H."/>
        </authorList>
    </citation>
    <scope>NUCLEOTIDE SEQUENCE [LARGE SCALE GENOMIC DNA]</scope>
    <source>
        <strain evidence="1">JHB</strain>
    </source>
</reference>